<organism evidence="2 3">
    <name type="scientific">Achlya hypogyna</name>
    <name type="common">Oomycete</name>
    <name type="synonym">Protoachlya hypogyna</name>
    <dbReference type="NCBI Taxonomy" id="1202772"/>
    <lineage>
        <taxon>Eukaryota</taxon>
        <taxon>Sar</taxon>
        <taxon>Stramenopiles</taxon>
        <taxon>Oomycota</taxon>
        <taxon>Saprolegniomycetes</taxon>
        <taxon>Saprolegniales</taxon>
        <taxon>Achlyaceae</taxon>
        <taxon>Achlya</taxon>
    </lineage>
</organism>
<sequence>MSTAADPAKKAKVAHGHAAACLEIADVCKLILTYCATEAAVRLSDVVLRHPATRSITDDDALWASLVLAHFGSRRHFPPAAPCPPGSVPCPSATFAPSPACVEFCETSVELALFDALQVLQGDIQTIAAIDERPIDCLVFPTNSSLLNAGSGASAAVFRRAGPALDAHVAGLQYDGYESAAVITPGFAAGVAHLVHCVGPSHMRMNANALLYNTYINAFEQCRRQGAACVAVASISTGNLGFPLHVATMLAMRAFRDFVKTHRWTATVAFVCYDNRVATFMRTAKSEVAQHFNDHCFQVMAIV</sequence>
<dbReference type="Proteomes" id="UP000243579">
    <property type="component" value="Unassembled WGS sequence"/>
</dbReference>
<gene>
    <name evidence="2" type="ORF">ACHHYP_09965</name>
</gene>
<dbReference type="Pfam" id="PF01661">
    <property type="entry name" value="Macro"/>
    <property type="match status" value="1"/>
</dbReference>
<evidence type="ECO:0000313" key="2">
    <source>
        <dbReference type="EMBL" id="OQR86786.1"/>
    </source>
</evidence>
<dbReference type="SUPFAM" id="SSF52949">
    <property type="entry name" value="Macro domain-like"/>
    <property type="match status" value="1"/>
</dbReference>
<comment type="caution">
    <text evidence="2">The sequence shown here is derived from an EMBL/GenBank/DDBJ whole genome shotgun (WGS) entry which is preliminary data.</text>
</comment>
<dbReference type="SMART" id="SM00506">
    <property type="entry name" value="A1pp"/>
    <property type="match status" value="1"/>
</dbReference>
<reference evidence="2 3" key="1">
    <citation type="journal article" date="2014" name="Genome Biol. Evol.">
        <title>The secreted proteins of Achlya hypogyna and Thraustotheca clavata identify the ancestral oomycete secretome and reveal gene acquisitions by horizontal gene transfer.</title>
        <authorList>
            <person name="Misner I."/>
            <person name="Blouin N."/>
            <person name="Leonard G."/>
            <person name="Richards T.A."/>
            <person name="Lane C.E."/>
        </authorList>
    </citation>
    <scope>NUCLEOTIDE SEQUENCE [LARGE SCALE GENOMIC DNA]</scope>
    <source>
        <strain evidence="2 3">ATCC 48635</strain>
    </source>
</reference>
<accession>A0A1V9YM48</accession>
<dbReference type="EMBL" id="JNBR01001483">
    <property type="protein sequence ID" value="OQR86786.1"/>
    <property type="molecule type" value="Genomic_DNA"/>
</dbReference>
<dbReference type="PANTHER" id="PTHR11106:SF27">
    <property type="entry name" value="MACRO DOMAIN-CONTAINING PROTEIN"/>
    <property type="match status" value="1"/>
</dbReference>
<dbReference type="AlphaFoldDB" id="A0A1V9YM48"/>
<dbReference type="InterPro" id="IPR043472">
    <property type="entry name" value="Macro_dom-like"/>
</dbReference>
<dbReference type="STRING" id="1202772.A0A1V9YM48"/>
<name>A0A1V9YM48_ACHHY</name>
<dbReference type="PROSITE" id="PS51154">
    <property type="entry name" value="MACRO"/>
    <property type="match status" value="1"/>
</dbReference>
<dbReference type="InterPro" id="IPR002589">
    <property type="entry name" value="Macro_dom"/>
</dbReference>
<keyword evidence="3" id="KW-1185">Reference proteome</keyword>
<evidence type="ECO:0000259" key="1">
    <source>
        <dbReference type="PROSITE" id="PS51154"/>
    </source>
</evidence>
<proteinExistence type="predicted"/>
<dbReference type="OrthoDB" id="6133115at2759"/>
<protein>
    <recommendedName>
        <fullName evidence="1">Macro domain-containing protein</fullName>
    </recommendedName>
</protein>
<feature type="domain" description="Macro" evidence="1">
    <location>
        <begin position="104"/>
        <end position="289"/>
    </location>
</feature>
<evidence type="ECO:0000313" key="3">
    <source>
        <dbReference type="Proteomes" id="UP000243579"/>
    </source>
</evidence>
<dbReference type="PANTHER" id="PTHR11106">
    <property type="entry name" value="GANGLIOSIDE INDUCED DIFFERENTIATION ASSOCIATED PROTEIN 2-RELATED"/>
    <property type="match status" value="1"/>
</dbReference>
<dbReference type="Gene3D" id="3.40.220.10">
    <property type="entry name" value="Leucine Aminopeptidase, subunit E, domain 1"/>
    <property type="match status" value="1"/>
</dbReference>